<evidence type="ECO:0000313" key="3">
    <source>
        <dbReference type="EMBL" id="MBS4539134.1"/>
    </source>
</evidence>
<proteinExistence type="inferred from homology"/>
<keyword evidence="4" id="KW-1185">Reference proteome</keyword>
<accession>A0A942UYG9</accession>
<dbReference type="Proteomes" id="UP000724672">
    <property type="component" value="Unassembled WGS sequence"/>
</dbReference>
<dbReference type="RefSeq" id="WP_203367059.1">
    <property type="nucleotide sequence ID" value="NZ_WSFT01000041.1"/>
</dbReference>
<protein>
    <submittedName>
        <fullName evidence="3">SDR family oxidoreductase</fullName>
    </submittedName>
</protein>
<dbReference type="CDD" id="cd05256">
    <property type="entry name" value="UDP_AE_SDR_e"/>
    <property type="match status" value="1"/>
</dbReference>
<sequence>MDTVLVTGGAGFIGSNIVDRLIKNGDKVIIIDNLSTGKKENINKKAIFYEKDIRDKSIEEVFDVERPKYVIHHAAQIDVQQSIENPVLDGDINILGTINILENCKKYDVKKIIYASSAGVYGEPEYLGIDEKHSVKPISNYGISKLTPEHYIRTYSQIYGLKYTILRYSNVYGIRQDPKGEGGVVSIFMDKMFNKENPIIFGDGSQTRDFIYVDDVVEANILALQKGDNQIFNIGTSVATSIKELFDIMNSIIGYNLKIDYSQWRKGDIIHSYFNISKAKNKLDWTPKYSLEKGINIVINYYK</sequence>
<comment type="similarity">
    <text evidence="1">Belongs to the NAD(P)-dependent epimerase/dehydratase family.</text>
</comment>
<dbReference type="SUPFAM" id="SSF51735">
    <property type="entry name" value="NAD(P)-binding Rossmann-fold domains"/>
    <property type="match status" value="1"/>
</dbReference>
<dbReference type="PRINTS" id="PR01713">
    <property type="entry name" value="NUCEPIMERASE"/>
</dbReference>
<dbReference type="EMBL" id="WSFT01000041">
    <property type="protein sequence ID" value="MBS4539134.1"/>
    <property type="molecule type" value="Genomic_DNA"/>
</dbReference>
<dbReference type="InterPro" id="IPR001509">
    <property type="entry name" value="Epimerase_deHydtase"/>
</dbReference>
<dbReference type="Gene3D" id="3.90.25.10">
    <property type="entry name" value="UDP-galactose 4-epimerase, domain 1"/>
    <property type="match status" value="1"/>
</dbReference>
<comment type="caution">
    <text evidence="3">The sequence shown here is derived from an EMBL/GenBank/DDBJ whole genome shotgun (WGS) entry which is preliminary data.</text>
</comment>
<gene>
    <name evidence="3" type="ORF">GOQ27_11720</name>
</gene>
<dbReference type="PANTHER" id="PTHR43000">
    <property type="entry name" value="DTDP-D-GLUCOSE 4,6-DEHYDRATASE-RELATED"/>
    <property type="match status" value="1"/>
</dbReference>
<organism evidence="3 4">
    <name type="scientific">Anaeromonas frigoriresistens</name>
    <dbReference type="NCBI Taxonomy" id="2683708"/>
    <lineage>
        <taxon>Bacteria</taxon>
        <taxon>Bacillati</taxon>
        <taxon>Bacillota</taxon>
        <taxon>Tissierellia</taxon>
        <taxon>Tissierellales</taxon>
        <taxon>Thermohalobacteraceae</taxon>
        <taxon>Anaeromonas</taxon>
    </lineage>
</organism>
<feature type="domain" description="NAD-dependent epimerase/dehydratase" evidence="2">
    <location>
        <begin position="4"/>
        <end position="235"/>
    </location>
</feature>
<reference evidence="3" key="1">
    <citation type="submission" date="2019-12" db="EMBL/GenBank/DDBJ databases">
        <title>Clostridiaceae gen. nov. sp. nov., isolated from sediment in Xinjiang, China.</title>
        <authorList>
            <person name="Zhang R."/>
        </authorList>
    </citation>
    <scope>NUCLEOTIDE SEQUENCE</scope>
    <source>
        <strain evidence="3">D2Q-11</strain>
    </source>
</reference>
<dbReference type="InterPro" id="IPR036291">
    <property type="entry name" value="NAD(P)-bd_dom_sf"/>
</dbReference>
<dbReference type="AlphaFoldDB" id="A0A942UYG9"/>
<name>A0A942UYG9_9FIRM</name>
<evidence type="ECO:0000256" key="1">
    <source>
        <dbReference type="ARBA" id="ARBA00007637"/>
    </source>
</evidence>
<evidence type="ECO:0000259" key="2">
    <source>
        <dbReference type="Pfam" id="PF01370"/>
    </source>
</evidence>
<dbReference type="Gene3D" id="3.40.50.720">
    <property type="entry name" value="NAD(P)-binding Rossmann-like Domain"/>
    <property type="match status" value="1"/>
</dbReference>
<evidence type="ECO:0000313" key="4">
    <source>
        <dbReference type="Proteomes" id="UP000724672"/>
    </source>
</evidence>
<dbReference type="Pfam" id="PF01370">
    <property type="entry name" value="Epimerase"/>
    <property type="match status" value="1"/>
</dbReference>